<feature type="compositionally biased region" description="Polar residues" evidence="1">
    <location>
        <begin position="84"/>
        <end position="101"/>
    </location>
</feature>
<feature type="region of interest" description="Disordered" evidence="1">
    <location>
        <begin position="82"/>
        <end position="101"/>
    </location>
</feature>
<protein>
    <submittedName>
        <fullName evidence="2">Uncharacterized protein</fullName>
    </submittedName>
</protein>
<dbReference type="EMBL" id="GDHF01017881">
    <property type="protein sequence ID" value="JAI34433.1"/>
    <property type="molecule type" value="Transcribed_RNA"/>
</dbReference>
<sequence>MAPALTCLPPPTVIPLQSSFENQQQLLVCRTVRSVCKTVIRRNVTSVKCSSCTGWCHFSACSGLRTTRQWSESYVAPCCRSLPPQHSSGVANQHPSATTAP</sequence>
<organism evidence="2">
    <name type="scientific">Bactrocera latifrons</name>
    <name type="common">Malaysian fruit fly</name>
    <name type="synonym">Chaetodacus latifrons</name>
    <dbReference type="NCBI Taxonomy" id="174628"/>
    <lineage>
        <taxon>Eukaryota</taxon>
        <taxon>Metazoa</taxon>
        <taxon>Ecdysozoa</taxon>
        <taxon>Arthropoda</taxon>
        <taxon>Hexapoda</taxon>
        <taxon>Insecta</taxon>
        <taxon>Pterygota</taxon>
        <taxon>Neoptera</taxon>
        <taxon>Endopterygota</taxon>
        <taxon>Diptera</taxon>
        <taxon>Brachycera</taxon>
        <taxon>Muscomorpha</taxon>
        <taxon>Tephritoidea</taxon>
        <taxon>Tephritidae</taxon>
        <taxon>Bactrocera</taxon>
        <taxon>Bactrocera</taxon>
    </lineage>
</organism>
<proteinExistence type="predicted"/>
<name>A0A0K8TY43_BACLA</name>
<dbReference type="EMBL" id="GDHF01033121">
    <property type="protein sequence ID" value="JAI19193.1"/>
    <property type="molecule type" value="Transcribed_RNA"/>
</dbReference>
<evidence type="ECO:0000256" key="1">
    <source>
        <dbReference type="SAM" id="MobiDB-lite"/>
    </source>
</evidence>
<reference evidence="2" key="1">
    <citation type="submission" date="2015-06" db="EMBL/GenBank/DDBJ databases">
        <authorList>
            <person name="Hoefler B.C."/>
            <person name="Straight P.D."/>
        </authorList>
    </citation>
    <scope>NUCLEOTIDE SEQUENCE</scope>
</reference>
<dbReference type="AlphaFoldDB" id="A0A0K8TY43"/>
<evidence type="ECO:0000313" key="4">
    <source>
        <dbReference type="EMBL" id="JAI34433.1"/>
    </source>
</evidence>
<gene>
    <name evidence="4" type="ORF">c3_g3_i1</name>
    <name evidence="2" type="ORF">c3_g3_i2</name>
    <name evidence="3" type="ORF">c3_g3_i3</name>
</gene>
<feature type="non-terminal residue" evidence="2">
    <location>
        <position position="101"/>
    </location>
</feature>
<evidence type="ECO:0000313" key="2">
    <source>
        <dbReference type="EMBL" id="JAI19193.1"/>
    </source>
</evidence>
<evidence type="ECO:0000313" key="3">
    <source>
        <dbReference type="EMBL" id="JAI27879.1"/>
    </source>
</evidence>
<dbReference type="EMBL" id="GDHF01024435">
    <property type="protein sequence ID" value="JAI27879.1"/>
    <property type="molecule type" value="Transcribed_RNA"/>
</dbReference>
<accession>A0A0K8TY43</accession>